<comment type="caution">
    <text evidence="1">The sequence shown here is derived from an EMBL/GenBank/DDBJ whole genome shotgun (WGS) entry which is preliminary data.</text>
</comment>
<organism evidence="1">
    <name type="scientific">bioreactor metagenome</name>
    <dbReference type="NCBI Taxonomy" id="1076179"/>
    <lineage>
        <taxon>unclassified sequences</taxon>
        <taxon>metagenomes</taxon>
        <taxon>ecological metagenomes</taxon>
    </lineage>
</organism>
<gene>
    <name evidence="1" type="ORF">SDC9_88326</name>
</gene>
<dbReference type="AlphaFoldDB" id="A0A644ZLA4"/>
<evidence type="ECO:0000313" key="1">
    <source>
        <dbReference type="EMBL" id="MPM41670.1"/>
    </source>
</evidence>
<dbReference type="EMBL" id="VSSQ01009452">
    <property type="protein sequence ID" value="MPM41670.1"/>
    <property type="molecule type" value="Genomic_DNA"/>
</dbReference>
<sequence length="157" mass="16240">MHWKMADCSLSTGIISPPKRRFVSSTSCLPQTMLSLFARATRLPCSSAASSGASAANPLTPLTTTSASALAARTVLAPSPNIVSVPLGSSKGSNGVSLATTCGRYRFACLISDVISLRADKPKSVISSVCEEMTSSVCLPMEPVLPSTVIIFVMSVA</sequence>
<accession>A0A644ZLA4</accession>
<name>A0A644ZLA4_9ZZZZ</name>
<protein>
    <submittedName>
        <fullName evidence="1">Uncharacterized protein</fullName>
    </submittedName>
</protein>
<reference evidence="1" key="1">
    <citation type="submission" date="2019-08" db="EMBL/GenBank/DDBJ databases">
        <authorList>
            <person name="Kucharzyk K."/>
            <person name="Murdoch R.W."/>
            <person name="Higgins S."/>
            <person name="Loffler F."/>
        </authorList>
    </citation>
    <scope>NUCLEOTIDE SEQUENCE</scope>
</reference>
<proteinExistence type="predicted"/>